<reference evidence="5" key="1">
    <citation type="submission" date="2015-03" db="EMBL/GenBank/DDBJ databases">
        <title>Draft genome sequence of a novel methanotroph (Sn10-6) isolated from flooded ricefield rhizosphere in India.</title>
        <authorList>
            <person name="Pandit P.S."/>
            <person name="Pore S.D."/>
            <person name="Arora P."/>
            <person name="Kapse N.G."/>
            <person name="Dhakephalkar P.K."/>
            <person name="Rahalkar M.C."/>
        </authorList>
    </citation>
    <scope>NUCLEOTIDE SEQUENCE [LARGE SCALE GENOMIC DNA]</scope>
    <source>
        <strain evidence="5">Sn10-6</strain>
    </source>
</reference>
<dbReference type="SMART" id="SM00028">
    <property type="entry name" value="TPR"/>
    <property type="match status" value="5"/>
</dbReference>
<dbReference type="AlphaFoldDB" id="A0A0F3IJR8"/>
<gene>
    <name evidence="4" type="ORF">VZ94_07515</name>
</gene>
<evidence type="ECO:0000313" key="5">
    <source>
        <dbReference type="Proteomes" id="UP000033684"/>
    </source>
</evidence>
<sequence>MLGGSLELHPAEKQALIEQLPAMNAEQINELVATLQREIKALCQDLGIDSTVLMPYRAAVAEGCIRHRYDISGAGAAGLAKNCAEIAAVGCLLALDGKRFVEAVSIKGVRQRFAEMTNPLWQRIDSELATLGSSSAWDLSQFAIWLENHKDYTGAEVVFRRAMELEPKNATSWNNLGNVLQDLGRYDEAEAVYRQAIAFDAKFGYAWYNLGILLQDNLGRYDEAEAAYRQAIALEPKDANSWNNLGLLLQDHLGRYDEAEAAYRQAIAVDAKLPYPWYNLGLLLQDYLCCYQEAEQAYFQALKLFEAKNQCYAHGSLAMLYWFGLNNPSTAKQHAELGRQVSEAYIGNLLDAAEYLAQDQPGPAFNAIDTALADADDNLWHRHLDWLQRVLRFAIKQGYGEKFLEFMQAQGYPERYAPLYWAFWAALAGEDKLLNVNPEVRRTAEKNLSGFSDETYSIVIHSKIANRMFLWWAVVASAHFDIPI</sequence>
<keyword evidence="2 3" id="KW-0802">TPR repeat</keyword>
<feature type="repeat" description="TPR" evidence="3">
    <location>
        <begin position="170"/>
        <end position="203"/>
    </location>
</feature>
<accession>A0A0F3IJR8</accession>
<dbReference type="PANTHER" id="PTHR44227">
    <property type="match status" value="1"/>
</dbReference>
<dbReference type="InterPro" id="IPR011990">
    <property type="entry name" value="TPR-like_helical_dom_sf"/>
</dbReference>
<dbReference type="Pfam" id="PF13414">
    <property type="entry name" value="TPR_11"/>
    <property type="match status" value="1"/>
</dbReference>
<keyword evidence="1" id="KW-0677">Repeat</keyword>
<keyword evidence="5" id="KW-1185">Reference proteome</keyword>
<dbReference type="Gene3D" id="1.25.40.10">
    <property type="entry name" value="Tetratricopeptide repeat domain"/>
    <property type="match status" value="2"/>
</dbReference>
<dbReference type="InterPro" id="IPR052346">
    <property type="entry name" value="O-mannosyl-transferase_TMTC"/>
</dbReference>
<evidence type="ECO:0000313" key="4">
    <source>
        <dbReference type="EMBL" id="KJV07015.1"/>
    </source>
</evidence>
<name>A0A0F3IJR8_9GAMM</name>
<dbReference type="Proteomes" id="UP000033684">
    <property type="component" value="Unassembled WGS sequence"/>
</dbReference>
<dbReference type="SUPFAM" id="SSF48439">
    <property type="entry name" value="Protein prenylyltransferase"/>
    <property type="match status" value="1"/>
</dbReference>
<reference evidence="4 5" key="2">
    <citation type="journal article" date="2016" name="Microb. Ecol.">
        <title>Genome Characteristics of a Novel Type I Methanotroph (Sn10-6) Isolated from a Flooded Indian Rice Field.</title>
        <authorList>
            <person name="Rahalkar M.C."/>
            <person name="Pandit P.S."/>
            <person name="Dhakephalkar P.K."/>
            <person name="Pore S."/>
            <person name="Arora P."/>
            <person name="Kapse N."/>
        </authorList>
    </citation>
    <scope>NUCLEOTIDE SEQUENCE [LARGE SCALE GENOMIC DNA]</scope>
    <source>
        <strain evidence="4 5">Sn10-6</strain>
    </source>
</reference>
<evidence type="ECO:0000256" key="1">
    <source>
        <dbReference type="ARBA" id="ARBA00022737"/>
    </source>
</evidence>
<evidence type="ECO:0000256" key="2">
    <source>
        <dbReference type="ARBA" id="ARBA00022803"/>
    </source>
</evidence>
<protein>
    <submittedName>
        <fullName evidence="4">Uncharacterized protein</fullName>
    </submittedName>
</protein>
<organism evidence="4 5">
    <name type="scientific">Methylocucumis oryzae</name>
    <dbReference type="NCBI Taxonomy" id="1632867"/>
    <lineage>
        <taxon>Bacteria</taxon>
        <taxon>Pseudomonadati</taxon>
        <taxon>Pseudomonadota</taxon>
        <taxon>Gammaproteobacteria</taxon>
        <taxon>Methylococcales</taxon>
        <taxon>Methylococcaceae</taxon>
        <taxon>Methylocucumis</taxon>
    </lineage>
</organism>
<dbReference type="EMBL" id="LAJX01000068">
    <property type="protein sequence ID" value="KJV07015.1"/>
    <property type="molecule type" value="Genomic_DNA"/>
</dbReference>
<evidence type="ECO:0000256" key="3">
    <source>
        <dbReference type="PROSITE-ProRule" id="PRU00339"/>
    </source>
</evidence>
<comment type="caution">
    <text evidence="4">The sequence shown here is derived from an EMBL/GenBank/DDBJ whole genome shotgun (WGS) entry which is preliminary data.</text>
</comment>
<dbReference type="PROSITE" id="PS50005">
    <property type="entry name" value="TPR"/>
    <property type="match status" value="1"/>
</dbReference>
<dbReference type="RefSeq" id="WP_045778761.1">
    <property type="nucleotide sequence ID" value="NZ_LAJX01000068.1"/>
</dbReference>
<dbReference type="PATRIC" id="fig|1632867.3.peg.5008"/>
<dbReference type="Pfam" id="PF13424">
    <property type="entry name" value="TPR_12"/>
    <property type="match status" value="1"/>
</dbReference>
<dbReference type="PANTHER" id="PTHR44227:SF3">
    <property type="entry name" value="PROTEIN O-MANNOSYL-TRANSFERASE TMTC4"/>
    <property type="match status" value="1"/>
</dbReference>
<dbReference type="InterPro" id="IPR019734">
    <property type="entry name" value="TPR_rpt"/>
</dbReference>
<dbReference type="PROSITE" id="PS50293">
    <property type="entry name" value="TPR_REGION"/>
    <property type="match status" value="1"/>
</dbReference>
<proteinExistence type="predicted"/>